<name>A0A0S4UT82_RALSL</name>
<feature type="region of interest" description="Disordered" evidence="1">
    <location>
        <begin position="207"/>
        <end position="239"/>
    </location>
</feature>
<dbReference type="NCBIfam" id="NF045541">
    <property type="entry name" value="scaf_prot_MCP2"/>
    <property type="match status" value="1"/>
</dbReference>
<organism evidence="2">
    <name type="scientific">Ralstonia solanacearum</name>
    <name type="common">Pseudomonas solanacearum</name>
    <dbReference type="NCBI Taxonomy" id="305"/>
    <lineage>
        <taxon>Bacteria</taxon>
        <taxon>Pseudomonadati</taxon>
        <taxon>Pseudomonadota</taxon>
        <taxon>Betaproteobacteria</taxon>
        <taxon>Burkholderiales</taxon>
        <taxon>Burkholderiaceae</taxon>
        <taxon>Ralstonia</taxon>
        <taxon>Ralstonia solanacearum species complex</taxon>
    </lineage>
</organism>
<feature type="compositionally biased region" description="Polar residues" evidence="1">
    <location>
        <begin position="224"/>
        <end position="239"/>
    </location>
</feature>
<accession>A0A0S4UT82</accession>
<evidence type="ECO:0000256" key="1">
    <source>
        <dbReference type="SAM" id="MobiDB-lite"/>
    </source>
</evidence>
<protein>
    <submittedName>
        <fullName evidence="2">Peptidase U35 phage prohead HK97</fullName>
    </submittedName>
</protein>
<dbReference type="EMBL" id="LN899823">
    <property type="protein sequence ID" value="CUV25322.1"/>
    <property type="molecule type" value="Genomic_DNA"/>
</dbReference>
<reference evidence="2" key="1">
    <citation type="submission" date="2015-10" db="EMBL/GenBank/DDBJ databases">
        <authorList>
            <person name="Gilbert D.G."/>
        </authorList>
    </citation>
    <scope>NUCLEOTIDE SEQUENCE</scope>
    <source>
        <strain evidence="2">Phyl III-seqv23</strain>
    </source>
</reference>
<sequence length="690" mass="74611">MPVLQEAAPRREQRDMPLASRSAAVRTINTDSRTVDLVWTTGARVLRYDWWNDRPYLEELSLDPAHVRMGRLQSGAANLLNTHSSSDVSDVLGVVTGAQLDCGAGTATVRFSQRPDVQPVFQDVVDGIVRSVSVGYAIYKVERIAPAVDGDPWIYRVIDWEPYELSLVPVPADPGATTRADPSAGPRASGIQQRTFACEFIEQSNLPAAAGTRTREENTMPGEATTQPAAQTTVSAPAQTTAPAVDERALQAAREEGARLEGERQAGIREAVRLGGLELAFADQLIGERSMTADAAGLAVLREQARRSAATPTRSALGIETVSDETETRRQAMGDALRLRANPSVRLDTERAAAARQYRGMSLMDMAREAIEQAGGNVRGLSKREMAVMALNLDRDMQVRGGMQSTSDFPEILANTIGRTLRTAYEQQPRTFQPFCRQATAPDFKQIARTQLSESSAFQKVNEGGEYKLLTFGDTAEKYSLAKYGGIVAITWETLINDDLSAFDRVPLALAAEAAAIEGDVVYGILLGNPNMADGTALFDAGHGNLAGAGTVISEASLSAGRAAMLKQKGPKGRVLNVRPSYLVVGPDKEYEANKYTSANFVAAKAIDINPAYNTSLEVIVEARITGNKWHLAAAPGMVDTIEYAYLEGEEGLFTETRRGFEVDGLQIKARHVFAAKAIDWRGLYQNPGA</sequence>
<evidence type="ECO:0000313" key="2">
    <source>
        <dbReference type="EMBL" id="CUV25322.1"/>
    </source>
</evidence>
<dbReference type="AlphaFoldDB" id="A0A0S4UT82"/>
<dbReference type="Pfam" id="PF25209">
    <property type="entry name" value="Phage_capsid_4"/>
    <property type="match status" value="1"/>
</dbReference>
<dbReference type="EMBL" id="LN899826">
    <property type="protein sequence ID" value="CUV41753.1"/>
    <property type="molecule type" value="Genomic_DNA"/>
</dbReference>
<gene>
    <name evidence="2" type="ORF">RUN1744_v1_910038</name>
    <name evidence="3" type="ORF">TF3108_v1_850038</name>
</gene>
<proteinExistence type="predicted"/>
<evidence type="ECO:0000313" key="3">
    <source>
        <dbReference type="EMBL" id="CUV41753.1"/>
    </source>
</evidence>